<gene>
    <name evidence="1" type="ORF">KBTEX_03274</name>
</gene>
<evidence type="ECO:0008006" key="2">
    <source>
        <dbReference type="Google" id="ProtNLM"/>
    </source>
</evidence>
<evidence type="ECO:0000313" key="1">
    <source>
        <dbReference type="EMBL" id="QEA06931.1"/>
    </source>
</evidence>
<protein>
    <recommendedName>
        <fullName evidence="2">WbqC-like protein family</fullName>
    </recommendedName>
</protein>
<reference evidence="1" key="1">
    <citation type="submission" date="2019-06" db="EMBL/GenBank/DDBJ databases">
        <authorList>
            <person name="Murdoch R.W."/>
            <person name="Fathepure B."/>
        </authorList>
    </citation>
    <scope>NUCLEOTIDE SEQUENCE</scope>
</reference>
<dbReference type="AlphaFoldDB" id="A0A5B8REA5"/>
<name>A0A5B8REA5_9ZZZZ</name>
<proteinExistence type="predicted"/>
<sequence>MTTVAIMQPYLFPYIGYYQLVAAADIFVFLDDVNFIKRGFVNRNQVIDSKGNVVRFTLPVRKASQNRHIREHSYANDNGKALRTIEHCYKDQPGFHTWHSLVREILGESAECSVSSTNETSIKKPLINLPIKTQFFRSSELDPQPTLTGENRILHLCGELGADRYINLPGGKSLYDPGRFASQGVELLFLCPPDTPPGIATQPSFLHHLMTLDEMAIHRQLNAIEFQ</sequence>
<accession>A0A5B8REA5</accession>
<dbReference type="EMBL" id="MN079185">
    <property type="protein sequence ID" value="QEA06931.1"/>
    <property type="molecule type" value="Genomic_DNA"/>
</dbReference>
<dbReference type="InterPro" id="IPR014985">
    <property type="entry name" value="WbqC"/>
</dbReference>
<organism evidence="1">
    <name type="scientific">uncultured organism</name>
    <dbReference type="NCBI Taxonomy" id="155900"/>
    <lineage>
        <taxon>unclassified sequences</taxon>
        <taxon>environmental samples</taxon>
    </lineage>
</organism>
<dbReference type="Pfam" id="PF08889">
    <property type="entry name" value="WbqC"/>
    <property type="match status" value="1"/>
</dbReference>